<dbReference type="Pfam" id="PF01345">
    <property type="entry name" value="DUF11"/>
    <property type="match status" value="1"/>
</dbReference>
<dbReference type="SUPFAM" id="SSF117074">
    <property type="entry name" value="Hypothetical protein PA1324"/>
    <property type="match status" value="1"/>
</dbReference>
<dbReference type="OrthoDB" id="9773411at2"/>
<proteinExistence type="predicted"/>
<gene>
    <name evidence="2" type="ORF">GEV47_11015</name>
</gene>
<dbReference type="InterPro" id="IPR013783">
    <property type="entry name" value="Ig-like_fold"/>
</dbReference>
<dbReference type="PANTHER" id="PTHR34819:SF5">
    <property type="entry name" value="CONSERVED REPEAT DOMAIN PROTEIN"/>
    <property type="match status" value="1"/>
</dbReference>
<dbReference type="EMBL" id="WINI01000005">
    <property type="protein sequence ID" value="MQR01207.1"/>
    <property type="molecule type" value="Genomic_DNA"/>
</dbReference>
<keyword evidence="3" id="KW-1185">Reference proteome</keyword>
<dbReference type="Proteomes" id="UP000451565">
    <property type="component" value="Unassembled WGS sequence"/>
</dbReference>
<dbReference type="PANTHER" id="PTHR34819">
    <property type="entry name" value="LARGE CYSTEINE-RICH PERIPLASMIC PROTEIN OMCB"/>
    <property type="match status" value="1"/>
</dbReference>
<dbReference type="InterPro" id="IPR051172">
    <property type="entry name" value="Chlamydia_OmcB"/>
</dbReference>
<dbReference type="InterPro" id="IPR047589">
    <property type="entry name" value="DUF11_rpt"/>
</dbReference>
<sequence>MKLSRHPMLRNTAHRLTLSSMTLLMILLMLWCWCAGMSDASAAPVPAGTAIDNIAKSFYVDSTSKLPVTLTSQRLHTVVQPQEALSLTNNQSVFRTVGSPVVLAHRLTNNGNFTSSYTIKLSTVAGSSFSLINLNLINDQDGSGVPEPGEAVIANGGTVTLAPGASISILISSNVPATNLALGMATQLQLTATSQTQNVTVSNTDTVTVANGASLVVNKSASTATPLPGGSITYNLQVINNGNMAAAPATVTVNGNSVPLVLLRDNIPSNTIFSSIVANGSSGTATVLYHKLGDPGGQYVTVAPAPANIDGVAWAVPSLASGVKLSGSFSVTVMPSASGSINNTAYVDTSGGPNAIESIASNAVQLPLPALPSSINFYNPNYNSTLPQTALGVPLFVQVTAPQCNIVPNAINTAMVQLNSKLTGDIEDFTATETGLNTGIYRILPNVPTADGATHPIIAGDGILETVKNDTVTATVTGCGNKISATILVQPSGVIFDSKTNLPISGATVQLIDISSPTNGVAAVSASAIMINGAPAPNSVVTGTDGSFYFPQLAAAYSAGAIFKVVVTPPAGYSFPSKVAISTLPPSRVISPTASFGSDFQVNAQTPQVFDVPLDLNAAAATNSLFIEKIASKSQVEIGDFVDYSITIKNTGTGPLANVQVADNLPAGFSYQRGTARLNGAAMANPVSYGGGSNSALNFVVGPVGSNTQVVLTYRLRVGPGAQQGDGVNRAQASAGIGANTIKSNQASVKVQISQGGVFSDRAYLIGKVYADCNGNQQQDDDEPGIPGVRVLLEDGTSATTDEEGKYSLYGLLARTHVAKVDPVTLPAGAVLEVLANRNAGDPGSRFVDLKNGEMHKADFALSNCTDGIRAEINNRRAAIKNANLLTETASAARALLTTTATTTADPRTLPASGRLDAKGIATGAPANNTSTDNDAVPVNQVAPLSAERVAQIAATTPTKTLATVEPVASLESLLPQLDSSVAFVNLQEGQVLPVAQTMVRVKGALGAQLHLSVNGVAVEMKQVGQQSSLPASAEHPGVTAWEYIGVNLRAGTNTLSLTATDNFGNQRGSASVHVMAPGNLAHINIDMPKTASADGRSPVLVHISLTDKDGTPVTARTEVKLASTLGQWQAKEDAILATKNTNSPQLLQLMNVMVEGGQASFTLVPPSVAGSAEIKISSDMVHNEAKLDFMPELRPMLAAGVLEGVLNLRNLNPNALSPTQTGETFEREIQSTSQSFDDGKANAAARGAMYLKGKIDDNTLLTLSFDSDKPGNQTLFRDIQPEDFYPVYGDSSERAFDAQSTSRLYARLDNGMSYAMYGDFSTQSSDPARTLSQYNRALNGIRGHAELGPFKADAFASYTSSTQVTDEIPGNGTSGPYQLSSSNGLVNSEQVHILTRDRYQTAIIISDVMLTRFVDYEIEPLTGQILFKAPVPSLDANLNPISIKIIYEVDNGGPKFWVGGGAASYQLTHGLTVGAVYIHDANPQDRKVLSATNFTYKFSEKTAVTGEVAKTDADVEGTGSAQRVEFKHESQQLQVRVYEGKTDVDFTNTDALLNSGRAEYGAKAAFRIDENNRIVLDAIRSEDAATQTVQQSGNLTLEHSLPNNMKLEAGIKNGSESSETLAAGLPTLASTTTNLGSAIDGNVHYTSLRAKLSMPVPFLPTAIIYGEYEHAIDDSGREIVAVGGSYNLPVGGRLYFRHEFLANEASAIDLSSTERNNTTVFGIDTDYMKDGHVFNEYRVADAIDGRTAETAVGLRNLWRIAPGVRVTTTAENIKPIAGADTDKSTALTAAIDYTANPNWKGSARTEWRQSTSTDSYLGTVGAAFKLDDSWTFLSKGLVSLQQNLAQDGTTPGDHRIARAQLGFAFRPVGHDAWNALFRMELKRDQDNTLGPGLDVDETADILSTNINYQASRSLILSGRYGIKYVVDNSNGLQSRGTTQIVGGRAIWDVNQRWDAGVAAFTMFGNGSTSRQNAIGGEVGYLVTQNMWASVGYNVLGFTDKDLAGSDYTQRGIFLRLRFKFDENLFKAKRGAEAPLATLGSN</sequence>
<comment type="caution">
    <text evidence="2">The sequence shown here is derived from an EMBL/GenBank/DDBJ whole genome shotgun (WGS) entry which is preliminary data.</text>
</comment>
<dbReference type="NCBIfam" id="TIGR01451">
    <property type="entry name" value="B_ant_repeat"/>
    <property type="match status" value="1"/>
</dbReference>
<name>A0A843YT83_9BURK</name>
<protein>
    <submittedName>
        <fullName evidence="2">DUF11 domain-containing protein</fullName>
    </submittedName>
</protein>
<accession>A0A843YT83</accession>
<feature type="domain" description="DUF11" evidence="1">
    <location>
        <begin position="626"/>
        <end position="750"/>
    </location>
</feature>
<evidence type="ECO:0000313" key="3">
    <source>
        <dbReference type="Proteomes" id="UP000451565"/>
    </source>
</evidence>
<dbReference type="Gene3D" id="2.60.40.10">
    <property type="entry name" value="Immunoglobulins"/>
    <property type="match status" value="1"/>
</dbReference>
<dbReference type="Gene3D" id="2.60.40.740">
    <property type="match status" value="1"/>
</dbReference>
<organism evidence="2 3">
    <name type="scientific">Glaciimonas soli</name>
    <dbReference type="NCBI Taxonomy" id="2590999"/>
    <lineage>
        <taxon>Bacteria</taxon>
        <taxon>Pseudomonadati</taxon>
        <taxon>Pseudomonadota</taxon>
        <taxon>Betaproteobacteria</taxon>
        <taxon>Burkholderiales</taxon>
        <taxon>Oxalobacteraceae</taxon>
        <taxon>Glaciimonas</taxon>
    </lineage>
</organism>
<dbReference type="RefSeq" id="WP_153234842.1">
    <property type="nucleotide sequence ID" value="NZ_WINI01000005.1"/>
</dbReference>
<evidence type="ECO:0000259" key="1">
    <source>
        <dbReference type="Pfam" id="PF01345"/>
    </source>
</evidence>
<evidence type="ECO:0000313" key="2">
    <source>
        <dbReference type="EMBL" id="MQR01207.1"/>
    </source>
</evidence>
<dbReference type="InterPro" id="IPR001434">
    <property type="entry name" value="OmcB-like_DUF11"/>
</dbReference>
<reference evidence="2 3" key="1">
    <citation type="submission" date="2019-10" db="EMBL/GenBank/DDBJ databases">
        <title>Glaciimonas soli sp. nov., a psychrophilic bacterium isolated from the forest soil of a high elevation mountain in Taiwan.</title>
        <authorList>
            <person name="Wang L.-T."/>
            <person name="Shieh W.Y."/>
        </authorList>
    </citation>
    <scope>NUCLEOTIDE SEQUENCE [LARGE SCALE GENOMIC DNA]</scope>
    <source>
        <strain evidence="2 3">GS1</strain>
    </source>
</reference>